<dbReference type="eggNOG" id="COG0438">
    <property type="taxonomic scope" value="Bacteria"/>
</dbReference>
<evidence type="ECO:0000259" key="3">
    <source>
        <dbReference type="Pfam" id="PF13439"/>
    </source>
</evidence>
<keyword evidence="5" id="KW-1185">Reference proteome</keyword>
<dbReference type="STRING" id="251221.gene:10761229"/>
<reference evidence="4 5" key="1">
    <citation type="journal article" date="2003" name="DNA Res.">
        <title>Complete genome structure of Gloeobacter violaceus PCC 7421, a cyanobacterium that lacks thylakoids.</title>
        <authorList>
            <person name="Nakamura Y."/>
            <person name="Kaneko T."/>
            <person name="Sato S."/>
            <person name="Mimuro M."/>
            <person name="Miyashita H."/>
            <person name="Tsuchiya T."/>
            <person name="Sasamoto S."/>
            <person name="Watanabe A."/>
            <person name="Kawashima K."/>
            <person name="Kishida Y."/>
            <person name="Kiyokawa C."/>
            <person name="Kohara M."/>
            <person name="Matsumoto M."/>
            <person name="Matsuno A."/>
            <person name="Nakazaki N."/>
            <person name="Shimpo S."/>
            <person name="Takeuchi C."/>
            <person name="Yamada M."/>
            <person name="Tabata S."/>
        </authorList>
    </citation>
    <scope>NUCLEOTIDE SEQUENCE [LARGE SCALE GENOMIC DNA]</scope>
    <source>
        <strain evidence="5">ATCC 29082 / PCC 7421</strain>
    </source>
</reference>
<dbReference type="InterPro" id="IPR050194">
    <property type="entry name" value="Glycosyltransferase_grp1"/>
</dbReference>
<dbReference type="EnsemblBacteria" id="BAC91654">
    <property type="protein sequence ID" value="BAC91654"/>
    <property type="gene ID" value="BAC91654"/>
</dbReference>
<dbReference type="Pfam" id="PF13439">
    <property type="entry name" value="Glyco_transf_4"/>
    <property type="match status" value="1"/>
</dbReference>
<dbReference type="CAZy" id="GT4">
    <property type="family name" value="Glycosyltransferase Family 4"/>
</dbReference>
<dbReference type="InParanoid" id="Q7NF14"/>
<protein>
    <submittedName>
        <fullName evidence="4">Gll3713 protein</fullName>
    </submittedName>
</protein>
<dbReference type="InterPro" id="IPR001296">
    <property type="entry name" value="Glyco_trans_1"/>
</dbReference>
<feature type="domain" description="Glycosyl transferase family 1" evidence="2">
    <location>
        <begin position="237"/>
        <end position="399"/>
    </location>
</feature>
<evidence type="ECO:0000259" key="2">
    <source>
        <dbReference type="Pfam" id="PF00534"/>
    </source>
</evidence>
<dbReference type="PANTHER" id="PTHR45947:SF14">
    <property type="entry name" value="SLL1723 PROTEIN"/>
    <property type="match status" value="1"/>
</dbReference>
<feature type="region of interest" description="Disordered" evidence="1">
    <location>
        <begin position="1"/>
        <end position="38"/>
    </location>
</feature>
<dbReference type="Pfam" id="PF00534">
    <property type="entry name" value="Glycos_transf_1"/>
    <property type="match status" value="1"/>
</dbReference>
<organism evidence="4 5">
    <name type="scientific">Gloeobacter violaceus (strain ATCC 29082 / PCC 7421)</name>
    <dbReference type="NCBI Taxonomy" id="251221"/>
    <lineage>
        <taxon>Bacteria</taxon>
        <taxon>Bacillati</taxon>
        <taxon>Cyanobacteriota</taxon>
        <taxon>Cyanophyceae</taxon>
        <taxon>Gloeobacterales</taxon>
        <taxon>Gloeobacteraceae</taxon>
        <taxon>Gloeobacter</taxon>
    </lineage>
</organism>
<dbReference type="Gene3D" id="3.40.50.2000">
    <property type="entry name" value="Glycogen Phosphorylase B"/>
    <property type="match status" value="2"/>
</dbReference>
<dbReference type="EMBL" id="BA000045">
    <property type="protein sequence ID" value="BAC91654.1"/>
    <property type="molecule type" value="Genomic_DNA"/>
</dbReference>
<dbReference type="OrthoDB" id="73743at2"/>
<reference evidence="4 5" key="2">
    <citation type="journal article" date="2003" name="DNA Res.">
        <title>Complete genome structure of Gloeobacter violaceus PCC 7421, a cyanobacterium that lacks thylakoids (supplement).</title>
        <authorList>
            <person name="Nakamura Y."/>
            <person name="Kaneko T."/>
            <person name="Sato S."/>
            <person name="Mimuro M."/>
            <person name="Miyashita H."/>
            <person name="Tsuchiya T."/>
            <person name="Sasamoto S."/>
            <person name="Watanabe A."/>
            <person name="Kawashima K."/>
            <person name="Kishida Y."/>
            <person name="Kiyokawa C."/>
            <person name="Kohara M."/>
            <person name="Matsumoto M."/>
            <person name="Matsuno A."/>
            <person name="Nakazaki N."/>
            <person name="Shimpo S."/>
            <person name="Takeuchi C."/>
            <person name="Yamada M."/>
            <person name="Tabata S."/>
        </authorList>
    </citation>
    <scope>NUCLEOTIDE SEQUENCE [LARGE SCALE GENOMIC DNA]</scope>
    <source>
        <strain evidence="5">ATCC 29082 / PCC 7421</strain>
    </source>
</reference>
<dbReference type="PATRIC" id="fig|251221.4.peg.3746"/>
<name>Q7NF14_GLOVI</name>
<dbReference type="PANTHER" id="PTHR45947">
    <property type="entry name" value="SULFOQUINOVOSYL TRANSFERASE SQD2"/>
    <property type="match status" value="1"/>
</dbReference>
<proteinExistence type="predicted"/>
<gene>
    <name evidence="4" type="ordered locus">gll3713</name>
</gene>
<dbReference type="PhylomeDB" id="Q7NF14"/>
<sequence>MGRTKLQRRPLRPPSVGPYESGRRRGPSRPVAHPPLTHRQRIAPMLTKTQSRLREVGIYRRVYPLASEAFITEQASSLVRYRPTFILCTQLANAAFPSVALNRRDRWGLRQALFLLTRSPRLFEGRDFGRLDLLHAHFGPDGIYSLPLAEQLAIPLLVTFHGYDITVKRNWLAFRSPLFYQLMLHERQLQRKAAGFIAVSRFIRAKLIAGGYPAERVVQHYIGVDTAKFAPGCERPAERYILCVGRHTEKKGLDTLLAAFARIAHRHPDVSLVQVGTGALTRQLHAQSAALRLAGRVRFLGALPHAEILRWMRGAEIFALPSQTARDGDSEALGIVFNEAAACAVPVVSTRHGGIPEAVLDGQTGFLVPERDSAALAERLETLLADRALARTMGRRAREFACEMFDIRKQAKKLELIYDSLK</sequence>
<dbReference type="KEGG" id="gvi:gll3713"/>
<dbReference type="AlphaFoldDB" id="Q7NF14"/>
<feature type="domain" description="Glycosyltransferase subfamily 4-like N-terminal" evidence="3">
    <location>
        <begin position="100"/>
        <end position="227"/>
    </location>
</feature>
<feature type="compositionally biased region" description="Basic residues" evidence="1">
    <location>
        <begin position="1"/>
        <end position="11"/>
    </location>
</feature>
<dbReference type="SUPFAM" id="SSF53756">
    <property type="entry name" value="UDP-Glycosyltransferase/glycogen phosphorylase"/>
    <property type="match status" value="1"/>
</dbReference>
<accession>Q7NF14</accession>
<dbReference type="Proteomes" id="UP000000557">
    <property type="component" value="Chromosome"/>
</dbReference>
<dbReference type="HOGENOM" id="CLU_009583_2_5_3"/>
<evidence type="ECO:0000256" key="1">
    <source>
        <dbReference type="SAM" id="MobiDB-lite"/>
    </source>
</evidence>
<evidence type="ECO:0000313" key="4">
    <source>
        <dbReference type="EMBL" id="BAC91654.1"/>
    </source>
</evidence>
<evidence type="ECO:0000313" key="5">
    <source>
        <dbReference type="Proteomes" id="UP000000557"/>
    </source>
</evidence>
<dbReference type="InterPro" id="IPR028098">
    <property type="entry name" value="Glyco_trans_4-like_N"/>
</dbReference>
<dbReference type="GO" id="GO:0016757">
    <property type="term" value="F:glycosyltransferase activity"/>
    <property type="evidence" value="ECO:0000318"/>
    <property type="project" value="GO_Central"/>
</dbReference>
<dbReference type="FunCoup" id="Q7NF14">
    <property type="interactions" value="160"/>
</dbReference>
<dbReference type="CDD" id="cd05844">
    <property type="entry name" value="GT4-like"/>
    <property type="match status" value="1"/>
</dbReference>